<dbReference type="OrthoDB" id="1427832at2759"/>
<feature type="region of interest" description="Disordered" evidence="1">
    <location>
        <begin position="70"/>
        <end position="137"/>
    </location>
</feature>
<accession>G7KW61</accession>
<evidence type="ECO:0000256" key="1">
    <source>
        <dbReference type="SAM" id="MobiDB-lite"/>
    </source>
</evidence>
<reference evidence="2 5" key="2">
    <citation type="journal article" date="2014" name="BMC Genomics">
        <title>An improved genome release (version Mt4.0) for the model legume Medicago truncatula.</title>
        <authorList>
            <person name="Tang H."/>
            <person name="Krishnakumar V."/>
            <person name="Bidwell S."/>
            <person name="Rosen B."/>
            <person name="Chan A."/>
            <person name="Zhou S."/>
            <person name="Gentzbittel L."/>
            <person name="Childs K.L."/>
            <person name="Yandell M."/>
            <person name="Gundlach H."/>
            <person name="Mayer K.F."/>
            <person name="Schwartz D.C."/>
            <person name="Town C.D."/>
        </authorList>
    </citation>
    <scope>GENOME REANNOTATION</scope>
    <source>
        <strain evidence="4 5">cv. Jemalong A17</strain>
    </source>
</reference>
<feature type="compositionally biased region" description="Polar residues" evidence="1">
    <location>
        <begin position="74"/>
        <end position="90"/>
    </location>
</feature>
<dbReference type="AlphaFoldDB" id="G7KW61"/>
<dbReference type="EMBL" id="PSQE01000007">
    <property type="protein sequence ID" value="RHN47316.1"/>
    <property type="molecule type" value="Genomic_DNA"/>
</dbReference>
<reference evidence="3" key="4">
    <citation type="journal article" date="2018" name="Nat. Plants">
        <title>Whole-genome landscape of Medicago truncatula symbiotic genes.</title>
        <authorList>
            <person name="Pecrix Y."/>
            <person name="Gamas P."/>
            <person name="Carrere S."/>
        </authorList>
    </citation>
    <scope>NUCLEOTIDE SEQUENCE</scope>
    <source>
        <tissue evidence="3">Leaves</tissue>
    </source>
</reference>
<evidence type="ECO:0000313" key="4">
    <source>
        <dbReference type="EnsemblPlants" id="AES80661"/>
    </source>
</evidence>
<feature type="region of interest" description="Disordered" evidence="1">
    <location>
        <begin position="31"/>
        <end position="51"/>
    </location>
</feature>
<protein>
    <submittedName>
        <fullName evidence="2 4">Uncharacterized protein</fullName>
    </submittedName>
</protein>
<feature type="compositionally biased region" description="Basic and acidic residues" evidence="1">
    <location>
        <begin position="95"/>
        <end position="115"/>
    </location>
</feature>
<sequence length="164" mass="18150">MGCGISTMDSNNASKVGCRFNGRLRHQHAAVPRPIVDNNKKYNNNNYRDDFIGPGSPSFREYCTDYDSVDRSSMVDSNDYTESGESMKNSSSDEDSAKPGNEKSSHSSKEPDKKERRGRGGFRNAMHKGKARGGRRNLLNFACYNSSTQSYAEGSLNKIVAKST</sequence>
<keyword evidence="5" id="KW-1185">Reference proteome</keyword>
<dbReference type="EnsemblPlants" id="AES80661">
    <property type="protein sequence ID" value="AES80661"/>
    <property type="gene ID" value="MTR_7g083270"/>
</dbReference>
<dbReference type="PaxDb" id="3880-AES80661"/>
<proteinExistence type="predicted"/>
<feature type="compositionally biased region" description="Basic residues" evidence="1">
    <location>
        <begin position="116"/>
        <end position="135"/>
    </location>
</feature>
<name>G7KW61_MEDTR</name>
<reference evidence="2 5" key="1">
    <citation type="journal article" date="2011" name="Nature">
        <title>The Medicago genome provides insight into the evolution of rhizobial symbioses.</title>
        <authorList>
            <person name="Young N.D."/>
            <person name="Debelle F."/>
            <person name="Oldroyd G.E."/>
            <person name="Geurts R."/>
            <person name="Cannon S.B."/>
            <person name="Udvardi M.K."/>
            <person name="Benedito V.A."/>
            <person name="Mayer K.F."/>
            <person name="Gouzy J."/>
            <person name="Schoof H."/>
            <person name="Van de Peer Y."/>
            <person name="Proost S."/>
            <person name="Cook D.R."/>
            <person name="Meyers B.C."/>
            <person name="Spannagl M."/>
            <person name="Cheung F."/>
            <person name="De Mita S."/>
            <person name="Krishnakumar V."/>
            <person name="Gundlach H."/>
            <person name="Zhou S."/>
            <person name="Mudge J."/>
            <person name="Bharti A.K."/>
            <person name="Murray J.D."/>
            <person name="Naoumkina M.A."/>
            <person name="Rosen B."/>
            <person name="Silverstein K.A."/>
            <person name="Tang H."/>
            <person name="Rombauts S."/>
            <person name="Zhao P.X."/>
            <person name="Zhou P."/>
            <person name="Barbe V."/>
            <person name="Bardou P."/>
            <person name="Bechner M."/>
            <person name="Bellec A."/>
            <person name="Berger A."/>
            <person name="Berges H."/>
            <person name="Bidwell S."/>
            <person name="Bisseling T."/>
            <person name="Choisne N."/>
            <person name="Couloux A."/>
            <person name="Denny R."/>
            <person name="Deshpande S."/>
            <person name="Dai X."/>
            <person name="Doyle J.J."/>
            <person name="Dudez A.M."/>
            <person name="Farmer A.D."/>
            <person name="Fouteau S."/>
            <person name="Franken C."/>
            <person name="Gibelin C."/>
            <person name="Gish J."/>
            <person name="Goldstein S."/>
            <person name="Gonzalez A.J."/>
            <person name="Green P.J."/>
            <person name="Hallab A."/>
            <person name="Hartog M."/>
            <person name="Hua A."/>
            <person name="Humphray S.J."/>
            <person name="Jeong D.H."/>
            <person name="Jing Y."/>
            <person name="Jocker A."/>
            <person name="Kenton S.M."/>
            <person name="Kim D.J."/>
            <person name="Klee K."/>
            <person name="Lai H."/>
            <person name="Lang C."/>
            <person name="Lin S."/>
            <person name="Macmil S.L."/>
            <person name="Magdelenat G."/>
            <person name="Matthews L."/>
            <person name="McCorrison J."/>
            <person name="Monaghan E.L."/>
            <person name="Mun J.H."/>
            <person name="Najar F.Z."/>
            <person name="Nicholson C."/>
            <person name="Noirot C."/>
            <person name="O'Bleness M."/>
            <person name="Paule C.R."/>
            <person name="Poulain J."/>
            <person name="Prion F."/>
            <person name="Qin B."/>
            <person name="Qu C."/>
            <person name="Retzel E.F."/>
            <person name="Riddle C."/>
            <person name="Sallet E."/>
            <person name="Samain S."/>
            <person name="Samson N."/>
            <person name="Sanders I."/>
            <person name="Saurat O."/>
            <person name="Scarpelli C."/>
            <person name="Schiex T."/>
            <person name="Segurens B."/>
            <person name="Severin A.J."/>
            <person name="Sherrier D.J."/>
            <person name="Shi R."/>
            <person name="Sims S."/>
            <person name="Singer S.R."/>
            <person name="Sinharoy S."/>
            <person name="Sterck L."/>
            <person name="Viollet A."/>
            <person name="Wang B.B."/>
            <person name="Wang K."/>
            <person name="Wang M."/>
            <person name="Wang X."/>
            <person name="Warfsmann J."/>
            <person name="Weissenbach J."/>
            <person name="White D.D."/>
            <person name="White J.D."/>
            <person name="Wiley G.B."/>
            <person name="Wincker P."/>
            <person name="Xing Y."/>
            <person name="Yang L."/>
            <person name="Yao Z."/>
            <person name="Ying F."/>
            <person name="Zhai J."/>
            <person name="Zhou L."/>
            <person name="Zuber A."/>
            <person name="Denarie J."/>
            <person name="Dixon R.A."/>
            <person name="May G.D."/>
            <person name="Schwartz D.C."/>
            <person name="Rogers J."/>
            <person name="Quetier F."/>
            <person name="Town C.D."/>
            <person name="Roe B.A."/>
        </authorList>
    </citation>
    <scope>NUCLEOTIDE SEQUENCE [LARGE SCALE GENOMIC DNA]</scope>
    <source>
        <strain evidence="2">A17</strain>
        <strain evidence="4 5">cv. Jemalong A17</strain>
    </source>
</reference>
<dbReference type="Proteomes" id="UP000002051">
    <property type="component" value="Unassembled WGS sequence"/>
</dbReference>
<dbReference type="KEGG" id="mtr:11442416"/>
<dbReference type="Proteomes" id="UP000265566">
    <property type="component" value="Chromosome 7"/>
</dbReference>
<gene>
    <name evidence="4" type="primary">11442416</name>
    <name evidence="2" type="ordered locus">MTR_7g083270</name>
    <name evidence="3" type="ORF">MtrunA17_Chr7g0251631</name>
</gene>
<dbReference type="Gramene" id="rna41898">
    <property type="protein sequence ID" value="RHN47316.1"/>
    <property type="gene ID" value="gene41898"/>
</dbReference>
<organism evidence="2 5">
    <name type="scientific">Medicago truncatula</name>
    <name type="common">Barrel medic</name>
    <name type="synonym">Medicago tribuloides</name>
    <dbReference type="NCBI Taxonomy" id="3880"/>
    <lineage>
        <taxon>Eukaryota</taxon>
        <taxon>Viridiplantae</taxon>
        <taxon>Streptophyta</taxon>
        <taxon>Embryophyta</taxon>
        <taxon>Tracheophyta</taxon>
        <taxon>Spermatophyta</taxon>
        <taxon>Magnoliopsida</taxon>
        <taxon>eudicotyledons</taxon>
        <taxon>Gunneridae</taxon>
        <taxon>Pentapetalae</taxon>
        <taxon>rosids</taxon>
        <taxon>fabids</taxon>
        <taxon>Fabales</taxon>
        <taxon>Fabaceae</taxon>
        <taxon>Papilionoideae</taxon>
        <taxon>50 kb inversion clade</taxon>
        <taxon>NPAAA clade</taxon>
        <taxon>Hologalegina</taxon>
        <taxon>IRL clade</taxon>
        <taxon>Trifolieae</taxon>
        <taxon>Medicago</taxon>
    </lineage>
</organism>
<reference evidence="4" key="3">
    <citation type="submission" date="2015-04" db="UniProtKB">
        <authorList>
            <consortium name="EnsemblPlants"/>
        </authorList>
    </citation>
    <scope>IDENTIFICATION</scope>
    <source>
        <strain evidence="4">cv. Jemalong A17</strain>
    </source>
</reference>
<dbReference type="EMBL" id="CM001223">
    <property type="protein sequence ID" value="AES80661.1"/>
    <property type="molecule type" value="Genomic_DNA"/>
</dbReference>
<evidence type="ECO:0000313" key="5">
    <source>
        <dbReference type="Proteomes" id="UP000002051"/>
    </source>
</evidence>
<evidence type="ECO:0000313" key="3">
    <source>
        <dbReference type="EMBL" id="RHN47316.1"/>
    </source>
</evidence>
<evidence type="ECO:0000313" key="2">
    <source>
        <dbReference type="EMBL" id="AES80661.1"/>
    </source>
</evidence>
<dbReference type="HOGENOM" id="CLU_1621486_0_0_1"/>